<sequence length="269" mass="29058">MTDATGDGGYFAADYETDEELARLRVLESLCDPWTIRFLETVGVAPGWSCLEVGAGAGSVARWLADRVGPSGHVVAADLDPRFLDDLPALGVEVRRLDITVDEIESGRFDLVHSRALVLHLADPVGALRRMVAALRPGGRLAVEEPDYSTTAPVDRSHPLAAGYAEYLNARTQFLAEANVMNLHYGSMLPVHVEQLGLTGVVNEGRLTVERGGSPQALLLMQSFQQVDDLMVVAGVLPESAVAAAWAALQDPTFAYRSATMHKVWGRRP</sequence>
<accession>A0ABS5A3B3</accession>
<keyword evidence="3" id="KW-0489">Methyltransferase</keyword>
<comment type="caution">
    <text evidence="3">The sequence shown here is derived from an EMBL/GenBank/DDBJ whole genome shotgun (WGS) entry which is preliminary data.</text>
</comment>
<dbReference type="PANTHER" id="PTHR43861">
    <property type="entry name" value="TRANS-ACONITATE 2-METHYLTRANSFERASE-RELATED"/>
    <property type="match status" value="1"/>
</dbReference>
<keyword evidence="1" id="KW-0808">Transferase</keyword>
<keyword evidence="4" id="KW-1185">Reference proteome</keyword>
<dbReference type="GO" id="GO:0008168">
    <property type="term" value="F:methyltransferase activity"/>
    <property type="evidence" value="ECO:0007669"/>
    <property type="project" value="UniProtKB-KW"/>
</dbReference>
<dbReference type="InterPro" id="IPR013216">
    <property type="entry name" value="Methyltransf_11"/>
</dbReference>
<dbReference type="GO" id="GO:0032259">
    <property type="term" value="P:methylation"/>
    <property type="evidence" value="ECO:0007669"/>
    <property type="project" value="UniProtKB-KW"/>
</dbReference>
<dbReference type="Gene3D" id="3.40.50.150">
    <property type="entry name" value="Vaccinia Virus protein VP39"/>
    <property type="match status" value="1"/>
</dbReference>
<dbReference type="SUPFAM" id="SSF53335">
    <property type="entry name" value="S-adenosyl-L-methionine-dependent methyltransferases"/>
    <property type="match status" value="1"/>
</dbReference>
<dbReference type="PANTHER" id="PTHR43861:SF3">
    <property type="entry name" value="PUTATIVE (AFU_ORTHOLOGUE AFUA_2G14390)-RELATED"/>
    <property type="match status" value="1"/>
</dbReference>
<organism evidence="3 4">
    <name type="scientific">Mycolicibacterium lutetiense</name>
    <dbReference type="NCBI Taxonomy" id="1641992"/>
    <lineage>
        <taxon>Bacteria</taxon>
        <taxon>Bacillati</taxon>
        <taxon>Actinomycetota</taxon>
        <taxon>Actinomycetes</taxon>
        <taxon>Mycobacteriales</taxon>
        <taxon>Mycobacteriaceae</taxon>
        <taxon>Mycolicibacterium</taxon>
    </lineage>
</organism>
<feature type="domain" description="Methyltransferase type 11" evidence="2">
    <location>
        <begin position="51"/>
        <end position="142"/>
    </location>
</feature>
<protein>
    <submittedName>
        <fullName evidence="3">SAM-dependent methyltransferase</fullName>
    </submittedName>
</protein>
<evidence type="ECO:0000259" key="2">
    <source>
        <dbReference type="Pfam" id="PF08241"/>
    </source>
</evidence>
<dbReference type="InterPro" id="IPR029063">
    <property type="entry name" value="SAM-dependent_MTases_sf"/>
</dbReference>
<evidence type="ECO:0000313" key="4">
    <source>
        <dbReference type="Proteomes" id="UP000694460"/>
    </source>
</evidence>
<name>A0ABS5A3B3_9MYCO</name>
<dbReference type="EMBL" id="JAGIOP010000002">
    <property type="protein sequence ID" value="MBP2455873.1"/>
    <property type="molecule type" value="Genomic_DNA"/>
</dbReference>
<dbReference type="Pfam" id="PF08241">
    <property type="entry name" value="Methyltransf_11"/>
    <property type="match status" value="1"/>
</dbReference>
<evidence type="ECO:0000313" key="3">
    <source>
        <dbReference type="EMBL" id="MBP2455873.1"/>
    </source>
</evidence>
<dbReference type="CDD" id="cd02440">
    <property type="entry name" value="AdoMet_MTases"/>
    <property type="match status" value="1"/>
</dbReference>
<reference evidence="3 4" key="1">
    <citation type="submission" date="2021-03" db="EMBL/GenBank/DDBJ databases">
        <title>Sequencing the genomes of 1000 actinobacteria strains.</title>
        <authorList>
            <person name="Klenk H.-P."/>
        </authorList>
    </citation>
    <scope>NUCLEOTIDE SEQUENCE [LARGE SCALE GENOMIC DNA]</scope>
    <source>
        <strain evidence="3 4">DSM 46713</strain>
    </source>
</reference>
<evidence type="ECO:0000256" key="1">
    <source>
        <dbReference type="ARBA" id="ARBA00022679"/>
    </source>
</evidence>
<dbReference type="Proteomes" id="UP000694460">
    <property type="component" value="Unassembled WGS sequence"/>
</dbReference>
<dbReference type="RefSeq" id="WP_209922731.1">
    <property type="nucleotide sequence ID" value="NZ_JAGIOP010000002.1"/>
</dbReference>
<gene>
    <name evidence="3" type="ORF">JOF57_005786</name>
</gene>
<proteinExistence type="predicted"/>